<gene>
    <name evidence="3" type="ORF">ACFQ08_32725</name>
</gene>
<name>A0ABW3E301_9ACTN</name>
<keyword evidence="1" id="KW-1133">Transmembrane helix</keyword>
<keyword evidence="1" id="KW-0812">Transmembrane</keyword>
<evidence type="ECO:0000313" key="4">
    <source>
        <dbReference type="Proteomes" id="UP001597024"/>
    </source>
</evidence>
<feature type="non-terminal residue" evidence="3">
    <location>
        <position position="316"/>
    </location>
</feature>
<keyword evidence="2" id="KW-0732">Signal</keyword>
<evidence type="ECO:0008006" key="5">
    <source>
        <dbReference type="Google" id="ProtNLM"/>
    </source>
</evidence>
<organism evidence="3 4">
    <name type="scientific">Streptosporangium algeriense</name>
    <dbReference type="NCBI Taxonomy" id="1682748"/>
    <lineage>
        <taxon>Bacteria</taxon>
        <taxon>Bacillati</taxon>
        <taxon>Actinomycetota</taxon>
        <taxon>Actinomycetes</taxon>
        <taxon>Streptosporangiales</taxon>
        <taxon>Streptosporangiaceae</taxon>
        <taxon>Streptosporangium</taxon>
    </lineage>
</organism>
<keyword evidence="4" id="KW-1185">Reference proteome</keyword>
<proteinExistence type="predicted"/>
<comment type="caution">
    <text evidence="3">The sequence shown here is derived from an EMBL/GenBank/DDBJ whole genome shotgun (WGS) entry which is preliminary data.</text>
</comment>
<reference evidence="4" key="1">
    <citation type="journal article" date="2019" name="Int. J. Syst. Evol. Microbiol.">
        <title>The Global Catalogue of Microorganisms (GCM) 10K type strain sequencing project: providing services to taxonomists for standard genome sequencing and annotation.</title>
        <authorList>
            <consortium name="The Broad Institute Genomics Platform"/>
            <consortium name="The Broad Institute Genome Sequencing Center for Infectious Disease"/>
            <person name="Wu L."/>
            <person name="Ma J."/>
        </authorList>
    </citation>
    <scope>NUCLEOTIDE SEQUENCE [LARGE SCALE GENOMIC DNA]</scope>
    <source>
        <strain evidence="4">CCUG 62974</strain>
    </source>
</reference>
<dbReference type="EMBL" id="JBHTHX010001771">
    <property type="protein sequence ID" value="MFD0889325.1"/>
    <property type="molecule type" value="Genomic_DNA"/>
</dbReference>
<dbReference type="Proteomes" id="UP001597024">
    <property type="component" value="Unassembled WGS sequence"/>
</dbReference>
<accession>A0ABW3E301</accession>
<evidence type="ECO:0000256" key="1">
    <source>
        <dbReference type="SAM" id="Phobius"/>
    </source>
</evidence>
<evidence type="ECO:0000256" key="2">
    <source>
        <dbReference type="SAM" id="SignalP"/>
    </source>
</evidence>
<feature type="signal peptide" evidence="2">
    <location>
        <begin position="1"/>
        <end position="34"/>
    </location>
</feature>
<feature type="chain" id="PRO_5047304993" description="TPM domain-containing protein" evidence="2">
    <location>
        <begin position="35"/>
        <end position="316"/>
    </location>
</feature>
<keyword evidence="1" id="KW-0472">Membrane</keyword>
<evidence type="ECO:0000313" key="3">
    <source>
        <dbReference type="EMBL" id="MFD0889325.1"/>
    </source>
</evidence>
<protein>
    <recommendedName>
        <fullName evidence="5">TPM domain-containing protein</fullName>
    </recommendedName>
</protein>
<sequence>MTTKQTASGRLGAAIIALLAGLLTIFMIAPAANAAAPDPSTIASGLKDGDHFYADPAANIPASAADAMSSAAEQTSTVYVALLPSGSVTSQSQARTLLTSLRKDVGGKATILVMNGKQPFGVSNVKGIDVDELLSKAATSQNPTENIVNFVKLADDAATGAGLSPGSSRSSGGSGGGGVLIGILVLAAAGGLGIFFYSRKKKRQREAREAAELAAVKQTVDEDVTKFGEEITDLDTDVKLLGSGSEHLQDWQRALDSYERAKVELAAVKRPDELRGVTTALEEGRYALACVKARVNHQPLPERRSPCFFNPQHGPS</sequence>
<feature type="transmembrane region" description="Helical" evidence="1">
    <location>
        <begin position="177"/>
        <end position="198"/>
    </location>
</feature>